<dbReference type="EMBL" id="VMNX01000223">
    <property type="protein sequence ID" value="MPY53856.1"/>
    <property type="molecule type" value="Genomic_DNA"/>
</dbReference>
<gene>
    <name evidence="1" type="ORF">FPZ41_36965</name>
</gene>
<protein>
    <submittedName>
        <fullName evidence="1">Uncharacterized protein</fullName>
    </submittedName>
</protein>
<comment type="caution">
    <text evidence="1">The sequence shown here is derived from an EMBL/GenBank/DDBJ whole genome shotgun (WGS) entry which is preliminary data.</text>
</comment>
<organism evidence="1 2">
    <name type="scientific">Streptomyces acidicola</name>
    <dbReference type="NCBI Taxonomy" id="2596892"/>
    <lineage>
        <taxon>Bacteria</taxon>
        <taxon>Bacillati</taxon>
        <taxon>Actinomycetota</taxon>
        <taxon>Actinomycetes</taxon>
        <taxon>Kitasatosporales</taxon>
        <taxon>Streptomycetaceae</taxon>
        <taxon>Streptomyces</taxon>
    </lineage>
</organism>
<dbReference type="InterPro" id="IPR046300">
    <property type="entry name" value="DUF6415"/>
</dbReference>
<reference evidence="1 2" key="1">
    <citation type="submission" date="2019-09" db="EMBL/GenBank/DDBJ databases">
        <authorList>
            <person name="Duangmal K."/>
            <person name="Teo W.F.A."/>
            <person name="Lipun K."/>
        </authorList>
    </citation>
    <scope>NUCLEOTIDE SEQUENCE [LARGE SCALE GENOMIC DNA]</scope>
    <source>
        <strain evidence="1 2">K1PN6</strain>
    </source>
</reference>
<sequence>METLRLQLRGHLDVLIPAVERAAARLPKGDGVRDRTRLSVAEARMRLRLGPGETLFLRVSVLLRLARSARSLCEHLENLGGDHP</sequence>
<evidence type="ECO:0000313" key="1">
    <source>
        <dbReference type="EMBL" id="MPY53856.1"/>
    </source>
</evidence>
<name>A0A5N8X469_9ACTN</name>
<dbReference type="Proteomes" id="UP000373149">
    <property type="component" value="Unassembled WGS sequence"/>
</dbReference>
<accession>A0A5N8X469</accession>
<dbReference type="AlphaFoldDB" id="A0A5N8X469"/>
<evidence type="ECO:0000313" key="2">
    <source>
        <dbReference type="Proteomes" id="UP000373149"/>
    </source>
</evidence>
<proteinExistence type="predicted"/>
<keyword evidence="2" id="KW-1185">Reference proteome</keyword>
<dbReference type="Pfam" id="PF19979">
    <property type="entry name" value="DUF6415"/>
    <property type="match status" value="1"/>
</dbReference>